<feature type="transmembrane region" description="Helical" evidence="7">
    <location>
        <begin position="511"/>
        <end position="535"/>
    </location>
</feature>
<feature type="transmembrane region" description="Helical" evidence="7">
    <location>
        <begin position="1344"/>
        <end position="1366"/>
    </location>
</feature>
<evidence type="ECO:0000313" key="10">
    <source>
        <dbReference type="Proteomes" id="UP000709295"/>
    </source>
</evidence>
<evidence type="ECO:0000313" key="9">
    <source>
        <dbReference type="EMBL" id="KAG6957452.1"/>
    </source>
</evidence>
<evidence type="ECO:0000256" key="7">
    <source>
        <dbReference type="SAM" id="Phobius"/>
    </source>
</evidence>
<dbReference type="Pfam" id="PF19055">
    <property type="entry name" value="ABC2_membrane_7"/>
    <property type="match status" value="2"/>
</dbReference>
<dbReference type="InterPro" id="IPR043926">
    <property type="entry name" value="ABCG_dom"/>
</dbReference>
<keyword evidence="5 7" id="KW-0472">Membrane</keyword>
<gene>
    <name evidence="9" type="ORF">JG688_00010968</name>
</gene>
<feature type="transmembrane region" description="Helical" evidence="7">
    <location>
        <begin position="575"/>
        <end position="597"/>
    </location>
</feature>
<comment type="subcellular location">
    <subcellularLocation>
        <location evidence="1">Membrane</location>
        <topology evidence="1">Multi-pass membrane protein</topology>
    </subcellularLocation>
</comment>
<dbReference type="PANTHER" id="PTHR19241">
    <property type="entry name" value="ATP-BINDING CASSETTE TRANSPORTER"/>
    <property type="match status" value="1"/>
</dbReference>
<keyword evidence="3 7" id="KW-0812">Transmembrane</keyword>
<dbReference type="InterPro" id="IPR013525">
    <property type="entry name" value="ABC2_TM"/>
</dbReference>
<dbReference type="PROSITE" id="PS50893">
    <property type="entry name" value="ABC_TRANSPORTER_2"/>
    <property type="match status" value="2"/>
</dbReference>
<dbReference type="InterPro" id="IPR003593">
    <property type="entry name" value="AAA+_ATPase"/>
</dbReference>
<dbReference type="Proteomes" id="UP000709295">
    <property type="component" value="Unassembled WGS sequence"/>
</dbReference>
<feature type="domain" description="ABC transporter" evidence="8">
    <location>
        <begin position="760"/>
        <end position="1002"/>
    </location>
</feature>
<reference evidence="9" key="1">
    <citation type="submission" date="2021-01" db="EMBL/GenBank/DDBJ databases">
        <title>Phytophthora aleatoria, a newly-described species from Pinus radiata is distinct from Phytophthora cactorum isolates based on comparative genomics.</title>
        <authorList>
            <person name="Mcdougal R."/>
            <person name="Panda P."/>
            <person name="Williams N."/>
            <person name="Studholme D.J."/>
        </authorList>
    </citation>
    <scope>NUCLEOTIDE SEQUENCE</scope>
    <source>
        <strain evidence="9">NZFS 4037</strain>
    </source>
</reference>
<dbReference type="Pfam" id="PF01061">
    <property type="entry name" value="ABC2_membrane"/>
    <property type="match status" value="2"/>
</dbReference>
<dbReference type="FunFam" id="3.40.50.300:FF:000289">
    <property type="entry name" value="ABC transporter G family member 31"/>
    <property type="match status" value="1"/>
</dbReference>
<keyword evidence="10" id="KW-1185">Reference proteome</keyword>
<proteinExistence type="predicted"/>
<dbReference type="Pfam" id="PF00005">
    <property type="entry name" value="ABC_tran"/>
    <property type="match status" value="2"/>
</dbReference>
<feature type="region of interest" description="Disordered" evidence="6">
    <location>
        <begin position="704"/>
        <end position="723"/>
    </location>
</feature>
<protein>
    <recommendedName>
        <fullName evidence="8">ABC transporter domain-containing protein</fullName>
    </recommendedName>
</protein>
<organism evidence="9 10">
    <name type="scientific">Phytophthora aleatoria</name>
    <dbReference type="NCBI Taxonomy" id="2496075"/>
    <lineage>
        <taxon>Eukaryota</taxon>
        <taxon>Sar</taxon>
        <taxon>Stramenopiles</taxon>
        <taxon>Oomycota</taxon>
        <taxon>Peronosporomycetes</taxon>
        <taxon>Peronosporales</taxon>
        <taxon>Peronosporaceae</taxon>
        <taxon>Phytophthora</taxon>
    </lineage>
</organism>
<evidence type="ECO:0000259" key="8">
    <source>
        <dbReference type="PROSITE" id="PS50893"/>
    </source>
</evidence>
<dbReference type="FunFam" id="3.40.50.300:FF:000528">
    <property type="entry name" value="ABC transporter G family member 31"/>
    <property type="match status" value="1"/>
</dbReference>
<feature type="transmembrane region" description="Helical" evidence="7">
    <location>
        <begin position="1210"/>
        <end position="1233"/>
    </location>
</feature>
<feature type="domain" description="ABC transporter" evidence="8">
    <location>
        <begin position="69"/>
        <end position="337"/>
    </location>
</feature>
<feature type="transmembrane region" description="Helical" evidence="7">
    <location>
        <begin position="603"/>
        <end position="623"/>
    </location>
</feature>
<dbReference type="GO" id="GO:0016020">
    <property type="term" value="C:membrane"/>
    <property type="evidence" value="ECO:0007669"/>
    <property type="project" value="UniProtKB-SubCell"/>
</dbReference>
<feature type="transmembrane region" description="Helical" evidence="7">
    <location>
        <begin position="465"/>
        <end position="490"/>
    </location>
</feature>
<feature type="transmembrane region" description="Helical" evidence="7">
    <location>
        <begin position="439"/>
        <end position="459"/>
    </location>
</feature>
<evidence type="ECO:0000256" key="4">
    <source>
        <dbReference type="ARBA" id="ARBA00022989"/>
    </source>
</evidence>
<dbReference type="EMBL" id="JAENGY010000730">
    <property type="protein sequence ID" value="KAG6957452.1"/>
    <property type="molecule type" value="Genomic_DNA"/>
</dbReference>
<feature type="transmembrane region" description="Helical" evidence="7">
    <location>
        <begin position="547"/>
        <end position="568"/>
    </location>
</feature>
<dbReference type="GO" id="GO:0005524">
    <property type="term" value="F:ATP binding"/>
    <property type="evidence" value="ECO:0007669"/>
    <property type="project" value="InterPro"/>
</dbReference>
<dbReference type="SMART" id="SM00382">
    <property type="entry name" value="AAA"/>
    <property type="match status" value="2"/>
</dbReference>
<evidence type="ECO:0000256" key="6">
    <source>
        <dbReference type="SAM" id="MobiDB-lite"/>
    </source>
</evidence>
<feature type="transmembrane region" description="Helical" evidence="7">
    <location>
        <begin position="1172"/>
        <end position="1198"/>
    </location>
</feature>
<accession>A0A8J5MF97</accession>
<dbReference type="InterPro" id="IPR003439">
    <property type="entry name" value="ABC_transporter-like_ATP-bd"/>
</dbReference>
<name>A0A8J5MF97_9STRA</name>
<feature type="transmembrane region" description="Helical" evidence="7">
    <location>
        <begin position="1099"/>
        <end position="1119"/>
    </location>
</feature>
<feature type="transmembrane region" description="Helical" evidence="7">
    <location>
        <begin position="1131"/>
        <end position="1152"/>
    </location>
</feature>
<comment type="caution">
    <text evidence="9">The sequence shown here is derived from an EMBL/GenBank/DDBJ whole genome shotgun (WGS) entry which is preliminary data.</text>
</comment>
<keyword evidence="2" id="KW-0813">Transport</keyword>
<dbReference type="GO" id="GO:0140359">
    <property type="term" value="F:ABC-type transporter activity"/>
    <property type="evidence" value="ECO:0007669"/>
    <property type="project" value="InterPro"/>
</dbReference>
<feature type="transmembrane region" description="Helical" evidence="7">
    <location>
        <begin position="667"/>
        <end position="690"/>
    </location>
</feature>
<dbReference type="GO" id="GO:0016887">
    <property type="term" value="F:ATP hydrolysis activity"/>
    <property type="evidence" value="ECO:0007669"/>
    <property type="project" value="InterPro"/>
</dbReference>
<feature type="transmembrane region" description="Helical" evidence="7">
    <location>
        <begin position="1239"/>
        <end position="1258"/>
    </location>
</feature>
<keyword evidence="4 7" id="KW-1133">Transmembrane helix</keyword>
<dbReference type="Pfam" id="PF06422">
    <property type="entry name" value="PDR_CDR"/>
    <property type="match status" value="1"/>
</dbReference>
<dbReference type="InterPro" id="IPR010929">
    <property type="entry name" value="PDR_CDR_ABC"/>
</dbReference>
<sequence length="1375" mass="154340">MQSPRDSSTPLLDLTSAALHDYVATRLERALGRSLPHMEIRFNHLSLSADVPVIEETSGLPTLWNSVRLAVASLGRKTRVVRKEILKDVAGSFNPGTMTLVLGQPDSGKSALMQVLSGRFPIAKNMTLSGDITYNGQTQQEIKHQLPQFVSYVTQRDKHFAVLTVRETLEFAHKFCGGELIRRDEELLTQGTPEENDQAVQVAKELFDCYPDLVIRQLGLQDCEDTIVGDALMRGISGGEKKRVTTGEMEFGLKYVTLMDEISTGLDSAATFDIITTQRSVARKFNKTVVIALLQPAPEVVALFDDILIFNAGEVMYHGPMEEVVAYFAGLGFECPPGRDAADYLMDLGTKQQYQYQVEIPERNYVHPREPSEFASIFRDSHLYQATLRKLEEPLHPTLLENVHQHMNPMSEFHQSFWQNTRTLLYRQMLITVRNKPYIFGRGLMITVMGLLYATSFYQFDPKEIQVVIGIIFAASLFLSLGQASQLPTFMAARDIFYKQRGANFFRTSSYVLANSVSQLPLCVAETLIFGTLVYWMCGFVSHASEFFLFLLVLFLTNVSLGSFYFSLTAASKDINIATPISMAATLIFIIFAGFVITESQIPTYFIWLYWMTPVSWTLRALAVIEYRSRDLDVCEYGDINYCAEFDGLRMGEYYLQLFDFKTERVWILYCVIYMVVFYVCCMTLGYFSLEYLRFEVPENVAVSDIPPNDEEESTKQSPTDERFESPYTFAATPKALSKLDKEAVLDVAPVPTAFTPVTLAFQDLHYTVPKPSNRKESIELLKGVSGYALPGNMTALMGASGAGKTTLMDVIANRKTGGSISGQILLNGYEANDLAIRRCTGYCEQMDMHSEAATIREALTFSAFLRQDSEVPDSVKYDSVNECLTLLDMWDIADQIIRGSSTEQMKRLTIGVELAAQPSVLFLDEPTSGLDARSAKLIMDGVRKVANSGRTIVCTIHQPSMEVFFLFDSLLLLKRGGETVFFGDLGPKCQHLVDYFEELPGLTPLPPRYNPATWMLECIGAGVLNDVPTDLDFVATFNASVHRSQLDDMLNREGVGVPSAEAPKMLFGKKRAASSLTQFIFLTKRFLDMYWRSPTYNLTRLGMAVFLALLFGITFREADYKSYQGLNSGMGMIFMATLFNVMISFQCVLSVSSADRPAFYRERATQTYNAFWYFVGSTVVEVPYVFGSAFVFTAIFFPMVQFTGFGTFLLYWVNTSFLILMLTYMGQMFVYALPSEEVAAIIGVLVNSIFFLFMGFSPPANLIPSGYHWLYTITPQRFSLAILGALVFADCPEEPVYDESTATWSGVHSELGCQPLENAPVTTGAVTVKQFTEEVFGMKHDEIWINFCVVLGYIVLFRVLALLALRFINSQKRS</sequence>
<evidence type="ECO:0000256" key="2">
    <source>
        <dbReference type="ARBA" id="ARBA00022448"/>
    </source>
</evidence>
<evidence type="ECO:0000256" key="1">
    <source>
        <dbReference type="ARBA" id="ARBA00004141"/>
    </source>
</evidence>
<evidence type="ECO:0000256" key="3">
    <source>
        <dbReference type="ARBA" id="ARBA00022692"/>
    </source>
</evidence>
<evidence type="ECO:0000256" key="5">
    <source>
        <dbReference type="ARBA" id="ARBA00023136"/>
    </source>
</evidence>